<dbReference type="Proteomes" id="UP000176902">
    <property type="component" value="Unassembled WGS sequence"/>
</dbReference>
<dbReference type="InterPro" id="IPR035926">
    <property type="entry name" value="NusB-like_sf"/>
</dbReference>
<name>A0A1F5JPQ6_9BACT</name>
<dbReference type="Gene3D" id="1.10.940.10">
    <property type="entry name" value="NusB-like"/>
    <property type="match status" value="1"/>
</dbReference>
<proteinExistence type="inferred from homology"/>
<feature type="domain" description="NusB/RsmB/TIM44" evidence="6">
    <location>
        <begin position="35"/>
        <end position="114"/>
    </location>
</feature>
<comment type="similarity">
    <text evidence="1">Belongs to the NusB family.</text>
</comment>
<protein>
    <recommendedName>
        <fullName evidence="6">NusB/RsmB/TIM44 domain-containing protein</fullName>
    </recommendedName>
</protein>
<evidence type="ECO:0000256" key="5">
    <source>
        <dbReference type="ARBA" id="ARBA00023163"/>
    </source>
</evidence>
<evidence type="ECO:0000259" key="6">
    <source>
        <dbReference type="Pfam" id="PF01029"/>
    </source>
</evidence>
<dbReference type="GO" id="GO:0005829">
    <property type="term" value="C:cytosol"/>
    <property type="evidence" value="ECO:0007669"/>
    <property type="project" value="TreeGrafter"/>
</dbReference>
<dbReference type="STRING" id="1797768.A3C59_03075"/>
<keyword evidence="2" id="KW-0889">Transcription antitermination</keyword>
<dbReference type="InterPro" id="IPR006027">
    <property type="entry name" value="NusB_RsmB_TIM44"/>
</dbReference>
<organism evidence="7 8">
    <name type="scientific">Candidatus Daviesbacteria bacterium RIFCSPHIGHO2_02_FULL_36_13</name>
    <dbReference type="NCBI Taxonomy" id="1797768"/>
    <lineage>
        <taxon>Bacteria</taxon>
        <taxon>Candidatus Daviesiibacteriota</taxon>
    </lineage>
</organism>
<evidence type="ECO:0000256" key="4">
    <source>
        <dbReference type="ARBA" id="ARBA00023015"/>
    </source>
</evidence>
<evidence type="ECO:0000256" key="3">
    <source>
        <dbReference type="ARBA" id="ARBA00022884"/>
    </source>
</evidence>
<dbReference type="GO" id="GO:0031564">
    <property type="term" value="P:transcription antitermination"/>
    <property type="evidence" value="ECO:0007669"/>
    <property type="project" value="UniProtKB-KW"/>
</dbReference>
<dbReference type="AlphaFoldDB" id="A0A1F5JPQ6"/>
<evidence type="ECO:0000313" key="8">
    <source>
        <dbReference type="Proteomes" id="UP000176902"/>
    </source>
</evidence>
<keyword evidence="3" id="KW-0694">RNA-binding</keyword>
<keyword evidence="5" id="KW-0804">Transcription</keyword>
<sequence>MKTSKDPRHLKRIKIIQDLFSWSFSVKKRAPSDIKEIVEHLSEIDSLIEKSAPNRPLTQINRIDLAILRNSIFELIIKGDTPPKVVVDEAVELGKEFGSDSTSSFVNGALGKLIEIKKIRT</sequence>
<dbReference type="GO" id="GO:0006353">
    <property type="term" value="P:DNA-templated transcription termination"/>
    <property type="evidence" value="ECO:0007669"/>
    <property type="project" value="InterPro"/>
</dbReference>
<evidence type="ECO:0000313" key="7">
    <source>
        <dbReference type="EMBL" id="OGE30671.1"/>
    </source>
</evidence>
<dbReference type="InterPro" id="IPR011605">
    <property type="entry name" value="NusB_fam"/>
</dbReference>
<reference evidence="7 8" key="1">
    <citation type="journal article" date="2016" name="Nat. Commun.">
        <title>Thousands of microbial genomes shed light on interconnected biogeochemical processes in an aquifer system.</title>
        <authorList>
            <person name="Anantharaman K."/>
            <person name="Brown C.T."/>
            <person name="Hug L.A."/>
            <person name="Sharon I."/>
            <person name="Castelle C.J."/>
            <person name="Probst A.J."/>
            <person name="Thomas B.C."/>
            <person name="Singh A."/>
            <person name="Wilkins M.J."/>
            <person name="Karaoz U."/>
            <person name="Brodie E.L."/>
            <person name="Williams K.H."/>
            <person name="Hubbard S.S."/>
            <person name="Banfield J.F."/>
        </authorList>
    </citation>
    <scope>NUCLEOTIDE SEQUENCE [LARGE SCALE GENOMIC DNA]</scope>
</reference>
<dbReference type="PANTHER" id="PTHR11078">
    <property type="entry name" value="N UTILIZATION SUBSTANCE PROTEIN B-RELATED"/>
    <property type="match status" value="1"/>
</dbReference>
<dbReference type="PANTHER" id="PTHR11078:SF3">
    <property type="entry name" value="ANTITERMINATION NUSB DOMAIN-CONTAINING PROTEIN"/>
    <property type="match status" value="1"/>
</dbReference>
<dbReference type="EMBL" id="MFCV01000044">
    <property type="protein sequence ID" value="OGE30671.1"/>
    <property type="molecule type" value="Genomic_DNA"/>
</dbReference>
<evidence type="ECO:0000256" key="1">
    <source>
        <dbReference type="ARBA" id="ARBA00005952"/>
    </source>
</evidence>
<gene>
    <name evidence="7" type="ORF">A3C59_03075</name>
</gene>
<dbReference type="SUPFAM" id="SSF48013">
    <property type="entry name" value="NusB-like"/>
    <property type="match status" value="1"/>
</dbReference>
<dbReference type="GO" id="GO:0003723">
    <property type="term" value="F:RNA binding"/>
    <property type="evidence" value="ECO:0007669"/>
    <property type="project" value="UniProtKB-KW"/>
</dbReference>
<accession>A0A1F5JPQ6</accession>
<comment type="caution">
    <text evidence="7">The sequence shown here is derived from an EMBL/GenBank/DDBJ whole genome shotgun (WGS) entry which is preliminary data.</text>
</comment>
<dbReference type="Pfam" id="PF01029">
    <property type="entry name" value="NusB"/>
    <property type="match status" value="1"/>
</dbReference>
<keyword evidence="4" id="KW-0805">Transcription regulation</keyword>
<evidence type="ECO:0000256" key="2">
    <source>
        <dbReference type="ARBA" id="ARBA00022814"/>
    </source>
</evidence>